<protein>
    <recommendedName>
        <fullName evidence="4">Outer membrane beta-barrel domain-containing protein</fullName>
    </recommendedName>
</protein>
<organism evidence="2 3">
    <name type="scientific">Bdellovibrio bacteriovorus (strain ATCC 15356 / DSM 50701 / NCIMB 9529 / HD100)</name>
    <dbReference type="NCBI Taxonomy" id="264462"/>
    <lineage>
        <taxon>Bacteria</taxon>
        <taxon>Pseudomonadati</taxon>
        <taxon>Bdellovibrionota</taxon>
        <taxon>Bdellovibrionia</taxon>
        <taxon>Bdellovibrionales</taxon>
        <taxon>Pseudobdellovibrionaceae</taxon>
        <taxon>Bdellovibrio</taxon>
    </lineage>
</organism>
<dbReference type="RefSeq" id="WP_011165922.1">
    <property type="nucleotide sequence ID" value="NC_005363.1"/>
</dbReference>
<gene>
    <name evidence="2" type="ordered locus">Bd3601</name>
</gene>
<keyword evidence="1" id="KW-0732">Signal</keyword>
<proteinExistence type="predicted"/>
<dbReference type="NCBIfam" id="TIGR04565">
    <property type="entry name" value="OMP_myx_plus"/>
    <property type="match status" value="1"/>
</dbReference>
<feature type="signal peptide" evidence="1">
    <location>
        <begin position="1"/>
        <end position="24"/>
    </location>
</feature>
<dbReference type="EMBL" id="BX842656">
    <property type="protein sequence ID" value="CAE80979.1"/>
    <property type="molecule type" value="Genomic_DNA"/>
</dbReference>
<dbReference type="InterPro" id="IPR030820">
    <property type="entry name" value="OMP_myx_plus_Proteobacteria"/>
</dbReference>
<evidence type="ECO:0000256" key="1">
    <source>
        <dbReference type="SAM" id="SignalP"/>
    </source>
</evidence>
<dbReference type="HOGENOM" id="CLU_1154622_0_0_7"/>
<sequence>MTSKAIKLLSLLFCLLLLGRSLEAATIEFSEEELPSESVVPVLDSPLAVKNKLVKPKGRLELGVNAGYIIDEMFFNNVLWGTSVFYHSSDYKAWGIKYLGRMTGLSTYSEQFEGTSQGLDFNKAPAPGAMLLGSYRWTFLYGKLSFSKDLVLPTQFSLEFDLGVQQSGQQNLPLTAAAISHRLYMKRQFALAATYRLLLYQMLDPVSADIGTGTTPSESDFSKKIQISQGLELGLSYLF</sequence>
<evidence type="ECO:0000313" key="2">
    <source>
        <dbReference type="EMBL" id="CAE80979.1"/>
    </source>
</evidence>
<reference evidence="2 3" key="1">
    <citation type="journal article" date="2004" name="Science">
        <title>A predator unmasked: life cycle of Bdellovibrio bacteriovorus from a genomic perspective.</title>
        <authorList>
            <person name="Rendulic S."/>
            <person name="Jagtap P."/>
            <person name="Rosinus A."/>
            <person name="Eppinger M."/>
            <person name="Baar C."/>
            <person name="Lanz C."/>
            <person name="Keller H."/>
            <person name="Lambert C."/>
            <person name="Evans K.J."/>
            <person name="Goesmann A."/>
            <person name="Meyer F."/>
            <person name="Sockett R.E."/>
            <person name="Schuster S.C."/>
        </authorList>
    </citation>
    <scope>NUCLEOTIDE SEQUENCE [LARGE SCALE GENOMIC DNA]</scope>
    <source>
        <strain evidence="3">ATCC 15356 / DSM 50701 / NCIMB 9529 / HD100</strain>
    </source>
</reference>
<dbReference type="KEGG" id="bba:Bd3601"/>
<dbReference type="Proteomes" id="UP000008080">
    <property type="component" value="Chromosome"/>
</dbReference>
<name>Q6MHE8_BDEBA</name>
<dbReference type="GeneID" id="93014395"/>
<keyword evidence="3" id="KW-1185">Reference proteome</keyword>
<evidence type="ECO:0000313" key="3">
    <source>
        <dbReference type="Proteomes" id="UP000008080"/>
    </source>
</evidence>
<dbReference type="STRING" id="264462.Bd3601"/>
<accession>Q6MHE8</accession>
<feature type="chain" id="PRO_5004276763" description="Outer membrane beta-barrel domain-containing protein" evidence="1">
    <location>
        <begin position="25"/>
        <end position="239"/>
    </location>
</feature>
<evidence type="ECO:0008006" key="4">
    <source>
        <dbReference type="Google" id="ProtNLM"/>
    </source>
</evidence>
<dbReference type="AlphaFoldDB" id="Q6MHE8"/>